<dbReference type="AlphaFoldDB" id="A0A0K2TRY4"/>
<organism evidence="1">
    <name type="scientific">Lepeophtheirus salmonis</name>
    <name type="common">Salmon louse</name>
    <name type="synonym">Caligus salmonis</name>
    <dbReference type="NCBI Taxonomy" id="72036"/>
    <lineage>
        <taxon>Eukaryota</taxon>
        <taxon>Metazoa</taxon>
        <taxon>Ecdysozoa</taxon>
        <taxon>Arthropoda</taxon>
        <taxon>Crustacea</taxon>
        <taxon>Multicrustacea</taxon>
        <taxon>Hexanauplia</taxon>
        <taxon>Copepoda</taxon>
        <taxon>Siphonostomatoida</taxon>
        <taxon>Caligidae</taxon>
        <taxon>Lepeophtheirus</taxon>
    </lineage>
</organism>
<accession>A0A0K2TRY4</accession>
<sequence>MRQMNPKTASEYFSSTFSWKQIPHSDSCMKSSPVKLLLKRHVEIKDDGMFSKLIDESEDAAKREDLALTAIYSIGHAVEIFWYLQEARKTKCPGNQRMGNEMINCIIQTSGCSNLVCLCKSRWHKCNGRQIYWCCGAFTFRVFSWVNLHTLHCSPY</sequence>
<name>A0A0K2TRY4_LEPSM</name>
<evidence type="ECO:0000313" key="1">
    <source>
        <dbReference type="EMBL" id="CDW28417.1"/>
    </source>
</evidence>
<reference evidence="1" key="1">
    <citation type="submission" date="2014-05" db="EMBL/GenBank/DDBJ databases">
        <authorList>
            <person name="Chronopoulou M."/>
        </authorList>
    </citation>
    <scope>NUCLEOTIDE SEQUENCE</scope>
    <source>
        <tissue evidence="1">Whole organism</tissue>
    </source>
</reference>
<proteinExistence type="predicted"/>
<protein>
    <submittedName>
        <fullName evidence="1">Uncharacterized protein</fullName>
    </submittedName>
</protein>
<dbReference type="EMBL" id="HACA01011056">
    <property type="protein sequence ID" value="CDW28417.1"/>
    <property type="molecule type" value="Transcribed_RNA"/>
</dbReference>